<dbReference type="GO" id="GO:0006111">
    <property type="term" value="P:regulation of gluconeogenesis"/>
    <property type="evidence" value="ECO:0007669"/>
    <property type="project" value="EnsemblFungi"/>
</dbReference>
<sequence length="114" mass="13259">MRSSLVCFVRPRRPIRDTPQLYPPLKLFREILRAHRVLPGPQRALGDAYVRAEFKAHKDTENPLHIIGFLTEWQGYLGVIKGGNWLEHRLKKEDLDKMSPDQIGQVSIFLKKTI</sequence>
<dbReference type="PANTHER" id="PTHR13137">
    <property type="entry name" value="DC11 ACN9 HOMOLOG"/>
    <property type="match status" value="1"/>
</dbReference>
<dbReference type="Proteomes" id="UP000094236">
    <property type="component" value="Unassembled WGS sequence"/>
</dbReference>
<dbReference type="STRING" id="669874.A0A1E4TP74"/>
<comment type="subcellular location">
    <subcellularLocation>
        <location evidence="1 6">Mitochondrion matrix</location>
    </subcellularLocation>
</comment>
<evidence type="ECO:0000313" key="8">
    <source>
        <dbReference type="Proteomes" id="UP000094236"/>
    </source>
</evidence>
<evidence type="ECO:0000256" key="6">
    <source>
        <dbReference type="RuleBase" id="RU368039"/>
    </source>
</evidence>
<organism evidence="7 8">
    <name type="scientific">Pachysolen tannophilus NRRL Y-2460</name>
    <dbReference type="NCBI Taxonomy" id="669874"/>
    <lineage>
        <taxon>Eukaryota</taxon>
        <taxon>Fungi</taxon>
        <taxon>Dikarya</taxon>
        <taxon>Ascomycota</taxon>
        <taxon>Saccharomycotina</taxon>
        <taxon>Pichiomycetes</taxon>
        <taxon>Pachysolenaceae</taxon>
        <taxon>Pachysolen</taxon>
    </lineage>
</organism>
<evidence type="ECO:0000256" key="3">
    <source>
        <dbReference type="ARBA" id="ARBA00022946"/>
    </source>
</evidence>
<dbReference type="CDD" id="cd20270">
    <property type="entry name" value="Complex1_LYR_SDHAF3_LYRM10"/>
    <property type="match status" value="1"/>
</dbReference>
<accession>A0A1E4TP74</accession>
<dbReference type="AlphaFoldDB" id="A0A1E4TP74"/>
<gene>
    <name evidence="7" type="ORF">PACTADRAFT_51353</name>
</gene>
<evidence type="ECO:0000256" key="4">
    <source>
        <dbReference type="ARBA" id="ARBA00023128"/>
    </source>
</evidence>
<evidence type="ECO:0000256" key="1">
    <source>
        <dbReference type="ARBA" id="ARBA00004305"/>
    </source>
</evidence>
<keyword evidence="4 6" id="KW-0496">Mitochondrion</keyword>
<comment type="function">
    <text evidence="6">Plays an essential role in the assembly of succinate dehydrogenase (SDH), an enzyme complex (also referred to as respiratory complex II) that is a component of both the tricarboxylic acid (TCA) cycle and the mitochondrial electron transport chain, and which couples the oxidation of succinate to fumarate with the reduction of ubiquinone (coenzyme Q) to ubiquinol. Promotes maturation of the iron-sulfur protein subunit of the SDH catalytic dimer, protecting it from the deleterious effects of oxidants. May act together with SDHAF1.</text>
</comment>
<keyword evidence="3" id="KW-0809">Transit peptide</keyword>
<dbReference type="GO" id="GO:0034553">
    <property type="term" value="P:mitochondrial respiratory chain complex II assembly"/>
    <property type="evidence" value="ECO:0007669"/>
    <property type="project" value="UniProtKB-UniRule"/>
</dbReference>
<dbReference type="GO" id="GO:0006105">
    <property type="term" value="P:succinate metabolic process"/>
    <property type="evidence" value="ECO:0007669"/>
    <property type="project" value="TreeGrafter"/>
</dbReference>
<evidence type="ECO:0000256" key="2">
    <source>
        <dbReference type="ARBA" id="ARBA00006020"/>
    </source>
</evidence>
<keyword evidence="5 6" id="KW-0143">Chaperone</keyword>
<proteinExistence type="inferred from homology"/>
<dbReference type="InterPro" id="IPR008381">
    <property type="entry name" value="SDHAF3/Sdh7"/>
</dbReference>
<comment type="similarity">
    <text evidence="2 6">Belongs to the complex I LYR family. SDHAF3 subfamily.</text>
</comment>
<evidence type="ECO:0000256" key="5">
    <source>
        <dbReference type="ARBA" id="ARBA00023186"/>
    </source>
</evidence>
<keyword evidence="8" id="KW-1185">Reference proteome</keyword>
<dbReference type="Pfam" id="PF13233">
    <property type="entry name" value="Complex1_LYR_2"/>
    <property type="match status" value="1"/>
</dbReference>
<dbReference type="PANTHER" id="PTHR13137:SF6">
    <property type="entry name" value="SUCCINATE DEHYDROGENASE ASSEMBLY FACTOR 3, MITOCHONDRIAL"/>
    <property type="match status" value="1"/>
</dbReference>
<comment type="subunit">
    <text evidence="6">Interacts with the iron-sulfur protein subunit within the SDH catalytic dimer.</text>
</comment>
<evidence type="ECO:0000313" key="7">
    <source>
        <dbReference type="EMBL" id="ODV93565.1"/>
    </source>
</evidence>
<dbReference type="OrthoDB" id="278329at2759"/>
<name>A0A1E4TP74_PACTA</name>
<protein>
    <recommendedName>
        <fullName evidence="6">Succinate dehydrogenase assembly factor 3</fullName>
        <shortName evidence="6">SDH assembly factor 3</shortName>
        <shortName evidence="6">SDHAF3</shortName>
    </recommendedName>
</protein>
<reference evidence="8" key="1">
    <citation type="submission" date="2016-05" db="EMBL/GenBank/DDBJ databases">
        <title>Comparative genomics of biotechnologically important yeasts.</title>
        <authorList>
            <consortium name="DOE Joint Genome Institute"/>
            <person name="Riley R."/>
            <person name="Haridas S."/>
            <person name="Wolfe K.H."/>
            <person name="Lopes M.R."/>
            <person name="Hittinger C.T."/>
            <person name="Goker M."/>
            <person name="Salamov A."/>
            <person name="Wisecaver J."/>
            <person name="Long T.M."/>
            <person name="Aerts A.L."/>
            <person name="Barry K."/>
            <person name="Choi C."/>
            <person name="Clum A."/>
            <person name="Coughlan A.Y."/>
            <person name="Deshpande S."/>
            <person name="Douglass A.P."/>
            <person name="Hanson S.J."/>
            <person name="Klenk H.-P."/>
            <person name="Labutti K."/>
            <person name="Lapidus A."/>
            <person name="Lindquist E."/>
            <person name="Lipzen A."/>
            <person name="Meier-Kolthoff J.P."/>
            <person name="Ohm R.A."/>
            <person name="Otillar R.P."/>
            <person name="Pangilinan J."/>
            <person name="Peng Y."/>
            <person name="Rokas A."/>
            <person name="Rosa C.A."/>
            <person name="Scheuner C."/>
            <person name="Sibirny A.A."/>
            <person name="Slot J.C."/>
            <person name="Stielow J.B."/>
            <person name="Sun H."/>
            <person name="Kurtzman C.P."/>
            <person name="Blackwell M."/>
            <person name="Grigoriev I.V."/>
            <person name="Jeffries T.W."/>
        </authorList>
    </citation>
    <scope>NUCLEOTIDE SEQUENCE [LARGE SCALE GENOMIC DNA]</scope>
    <source>
        <strain evidence="8">NRRL Y-2460</strain>
    </source>
</reference>
<dbReference type="GO" id="GO:0005758">
    <property type="term" value="C:mitochondrial intermembrane space"/>
    <property type="evidence" value="ECO:0007669"/>
    <property type="project" value="TreeGrafter"/>
</dbReference>
<dbReference type="EMBL" id="KV454017">
    <property type="protein sequence ID" value="ODV93565.1"/>
    <property type="molecule type" value="Genomic_DNA"/>
</dbReference>
<dbReference type="GO" id="GO:0005759">
    <property type="term" value="C:mitochondrial matrix"/>
    <property type="evidence" value="ECO:0007669"/>
    <property type="project" value="UniProtKB-SubCell"/>
</dbReference>
<dbReference type="GO" id="GO:0015976">
    <property type="term" value="P:carbon utilization"/>
    <property type="evidence" value="ECO:0007669"/>
    <property type="project" value="EnsemblFungi"/>
</dbReference>